<sequence length="359" mass="40208">MTQGTSFLTKRINLYTNLLSFSGNRVIIVRTLRKMSTLGFEKVASPTVFPFPASKFNARNDAEMLKTAFRGIGCDKKTVIGILCNRDNAQRVQIGKTYLNLYGEDLKKRLNSETSGNLTKLLVSLVTPLNEYLAEQLHDAMEGMGTDEKVLIEILTTLDNASMYEVKRCYQKLYGKTLEEDIKGDTSGHFKRLCISLAVGNRNENTVVVDKKLAMEDAKKLYDAGEGKWGTDESTFNSILVSQSHAQLRQVFQDYSTITGHAMEEAIKNEFSGDIKNGLLAIVKIVQDKSAYFSERLHKSMKGLGTDDKSLIRILVYRSEIDLGDIKITFKQMYGDTLENWIIGDTSGDYKAALLAIVK</sequence>
<keyword evidence="5 6" id="KW-0111">Calcium/phospholipid-binding</keyword>
<accession>A0A146L362</accession>
<protein>
    <recommendedName>
        <fullName evidence="6">Annexin</fullName>
    </recommendedName>
</protein>
<dbReference type="FunFam" id="1.10.220.10:FF:000010">
    <property type="entry name" value="Annexin"/>
    <property type="match status" value="1"/>
</dbReference>
<dbReference type="PANTHER" id="PTHR10502:SF102">
    <property type="entry name" value="ANNEXIN B11"/>
    <property type="match status" value="1"/>
</dbReference>
<dbReference type="GO" id="GO:0005509">
    <property type="term" value="F:calcium ion binding"/>
    <property type="evidence" value="ECO:0007669"/>
    <property type="project" value="InterPro"/>
</dbReference>
<dbReference type="Gene3D" id="1.10.220.10">
    <property type="entry name" value="Annexin"/>
    <property type="match status" value="4"/>
</dbReference>
<evidence type="ECO:0000256" key="5">
    <source>
        <dbReference type="ARBA" id="ARBA00023302"/>
    </source>
</evidence>
<dbReference type="InterPro" id="IPR018252">
    <property type="entry name" value="Annexin_repeat_CS"/>
</dbReference>
<evidence type="ECO:0000256" key="1">
    <source>
        <dbReference type="ARBA" id="ARBA00007831"/>
    </source>
</evidence>
<dbReference type="PANTHER" id="PTHR10502">
    <property type="entry name" value="ANNEXIN"/>
    <property type="match status" value="1"/>
</dbReference>
<dbReference type="GO" id="GO:0005886">
    <property type="term" value="C:plasma membrane"/>
    <property type="evidence" value="ECO:0007669"/>
    <property type="project" value="TreeGrafter"/>
</dbReference>
<dbReference type="Pfam" id="PF00191">
    <property type="entry name" value="Annexin"/>
    <property type="match status" value="4"/>
</dbReference>
<dbReference type="FunFam" id="1.10.220.10:FF:000001">
    <property type="entry name" value="Annexin"/>
    <property type="match status" value="1"/>
</dbReference>
<reference evidence="7" key="1">
    <citation type="journal article" date="2016" name="Gigascience">
        <title>De novo construction of an expanded transcriptome assembly for the western tarnished plant bug, Lygus hesperus.</title>
        <authorList>
            <person name="Tassone E.E."/>
            <person name="Geib S.M."/>
            <person name="Hall B."/>
            <person name="Fabrick J.A."/>
            <person name="Brent C.S."/>
            <person name="Hull J.J."/>
        </authorList>
    </citation>
    <scope>NUCLEOTIDE SEQUENCE</scope>
</reference>
<evidence type="ECO:0000313" key="7">
    <source>
        <dbReference type="EMBL" id="JAQ01210.1"/>
    </source>
</evidence>
<dbReference type="EMBL" id="GDHC01017419">
    <property type="protein sequence ID" value="JAQ01210.1"/>
    <property type="molecule type" value="Transcribed_RNA"/>
</dbReference>
<comment type="similarity">
    <text evidence="1 6">Belongs to the annexin family.</text>
</comment>
<dbReference type="SUPFAM" id="SSF47874">
    <property type="entry name" value="Annexin"/>
    <property type="match status" value="1"/>
</dbReference>
<evidence type="ECO:0000256" key="3">
    <source>
        <dbReference type="ARBA" id="ARBA00022837"/>
    </source>
</evidence>
<dbReference type="FunFam" id="1.10.220.10:FF:000002">
    <property type="entry name" value="Annexin"/>
    <property type="match status" value="1"/>
</dbReference>
<dbReference type="FunFam" id="1.10.220.10:FF:000005">
    <property type="entry name" value="Annexin"/>
    <property type="match status" value="1"/>
</dbReference>
<dbReference type="GO" id="GO:0012506">
    <property type="term" value="C:vesicle membrane"/>
    <property type="evidence" value="ECO:0007669"/>
    <property type="project" value="TreeGrafter"/>
</dbReference>
<proteinExistence type="inferred from homology"/>
<keyword evidence="4 6" id="KW-0041">Annexin</keyword>
<evidence type="ECO:0000256" key="6">
    <source>
        <dbReference type="RuleBase" id="RU003540"/>
    </source>
</evidence>
<dbReference type="SMART" id="SM00335">
    <property type="entry name" value="ANX"/>
    <property type="match status" value="4"/>
</dbReference>
<dbReference type="GO" id="GO:0005544">
    <property type="term" value="F:calcium-dependent phospholipid binding"/>
    <property type="evidence" value="ECO:0007669"/>
    <property type="project" value="UniProtKB-KW"/>
</dbReference>
<dbReference type="GO" id="GO:0005737">
    <property type="term" value="C:cytoplasm"/>
    <property type="evidence" value="ECO:0007669"/>
    <property type="project" value="TreeGrafter"/>
</dbReference>
<organism evidence="7">
    <name type="scientific">Lygus hesperus</name>
    <name type="common">Western plant bug</name>
    <dbReference type="NCBI Taxonomy" id="30085"/>
    <lineage>
        <taxon>Eukaryota</taxon>
        <taxon>Metazoa</taxon>
        <taxon>Ecdysozoa</taxon>
        <taxon>Arthropoda</taxon>
        <taxon>Hexapoda</taxon>
        <taxon>Insecta</taxon>
        <taxon>Pterygota</taxon>
        <taxon>Neoptera</taxon>
        <taxon>Paraneoptera</taxon>
        <taxon>Hemiptera</taxon>
        <taxon>Heteroptera</taxon>
        <taxon>Panheteroptera</taxon>
        <taxon>Cimicomorpha</taxon>
        <taxon>Miridae</taxon>
        <taxon>Mirini</taxon>
        <taxon>Lygus</taxon>
    </lineage>
</organism>
<dbReference type="InterPro" id="IPR018502">
    <property type="entry name" value="Annexin_repeat"/>
</dbReference>
<dbReference type="GO" id="GO:0001786">
    <property type="term" value="F:phosphatidylserine binding"/>
    <property type="evidence" value="ECO:0007669"/>
    <property type="project" value="TreeGrafter"/>
</dbReference>
<keyword evidence="2 6" id="KW-0677">Repeat</keyword>
<dbReference type="PROSITE" id="PS51897">
    <property type="entry name" value="ANNEXIN_2"/>
    <property type="match status" value="4"/>
</dbReference>
<keyword evidence="3 6" id="KW-0106">Calcium</keyword>
<evidence type="ECO:0000256" key="2">
    <source>
        <dbReference type="ARBA" id="ARBA00022737"/>
    </source>
</evidence>
<dbReference type="AlphaFoldDB" id="A0A146L362"/>
<dbReference type="GO" id="GO:0005634">
    <property type="term" value="C:nucleus"/>
    <property type="evidence" value="ECO:0007669"/>
    <property type="project" value="TreeGrafter"/>
</dbReference>
<dbReference type="InterPro" id="IPR001464">
    <property type="entry name" value="Annexin"/>
</dbReference>
<dbReference type="PRINTS" id="PR00196">
    <property type="entry name" value="ANNEXIN"/>
</dbReference>
<evidence type="ECO:0000256" key="4">
    <source>
        <dbReference type="ARBA" id="ARBA00023216"/>
    </source>
</evidence>
<gene>
    <name evidence="7" type="primary">AnnIX_14</name>
    <name evidence="7" type="ORF">g.62872</name>
</gene>
<dbReference type="InterPro" id="IPR037104">
    <property type="entry name" value="Annexin_sf"/>
</dbReference>
<name>A0A146L362_LYGHE</name>
<comment type="domain">
    <text evidence="6">A pair of annexin repeats may form one binding site for calcium and phospholipid.</text>
</comment>
<dbReference type="PROSITE" id="PS00223">
    <property type="entry name" value="ANNEXIN_1"/>
    <property type="match status" value="1"/>
</dbReference>